<evidence type="ECO:0000313" key="9">
    <source>
        <dbReference type="Proteomes" id="UP000195437"/>
    </source>
</evidence>
<feature type="transmembrane region" description="Helical" evidence="6">
    <location>
        <begin position="330"/>
        <end position="347"/>
    </location>
</feature>
<evidence type="ECO:0000256" key="1">
    <source>
        <dbReference type="ARBA" id="ARBA00004141"/>
    </source>
</evidence>
<dbReference type="Pfam" id="PF00528">
    <property type="entry name" value="BPD_transp_1"/>
    <property type="match status" value="1"/>
</dbReference>
<accession>A0A1Y0INM7</accession>
<dbReference type="GO" id="GO:0005886">
    <property type="term" value="C:plasma membrane"/>
    <property type="evidence" value="ECO:0007669"/>
    <property type="project" value="UniProtKB-SubCell"/>
</dbReference>
<reference evidence="9" key="1">
    <citation type="submission" date="2017-05" db="EMBL/GenBank/DDBJ databases">
        <authorList>
            <person name="Sung H."/>
        </authorList>
    </citation>
    <scope>NUCLEOTIDE SEQUENCE [LARGE SCALE GENOMIC DNA]</scope>
    <source>
        <strain evidence="9">AR23208</strain>
    </source>
</reference>
<keyword evidence="3 6" id="KW-0812">Transmembrane</keyword>
<organism evidence="8 9">
    <name type="scientific">Tumebacillus avium</name>
    <dbReference type="NCBI Taxonomy" id="1903704"/>
    <lineage>
        <taxon>Bacteria</taxon>
        <taxon>Bacillati</taxon>
        <taxon>Bacillota</taxon>
        <taxon>Bacilli</taxon>
        <taxon>Bacillales</taxon>
        <taxon>Alicyclobacillaceae</taxon>
        <taxon>Tumebacillus</taxon>
    </lineage>
</organism>
<feature type="transmembrane region" description="Helical" evidence="6">
    <location>
        <begin position="280"/>
        <end position="301"/>
    </location>
</feature>
<feature type="transmembrane region" description="Helical" evidence="6">
    <location>
        <begin position="17"/>
        <end position="36"/>
    </location>
</feature>
<name>A0A1Y0INM7_9BACL</name>
<dbReference type="OrthoDB" id="9814383at2"/>
<sequence length="488" mass="55155">MVNLQQAAARDRFQYKLAWFLLLLLIFVTVFGSMIAPHGITDDFKMTYDYQIIDGKRQMVSAPFPPTDKFWLGTDHRGYDMVSLLLHGAKYTIGFALLITMLRFCLALPLGMYAGTTGRGMSAINSLQMMTTAVPALLFIYPMMYSLNQVLKKGDATQILFLMIILIGVFPLARQFSERSHYYSGKLYISASRTMGASTSRVVFRHLMPHLRPEILFAFLTDFVQVLFLIGQLAVVNLFLGGGERVTIDPDAMPPISYLMTTSGEWGALIAYGSKMMRQYPWILCSAALFMGAAILIISNFSDQLQKRLARPYIYVNKKTYKPLVENNKMLAGIAVTCVLCLSLIIWHEYEPPQMAGENITADDIQRYKEMKEQKSYLNYYAPKFKDTVGLFMTNLTQNRWTYSASAIYKAEGQENAFDTPPAEYQAWLDALVSKKYYYLDTGEVAPAGNGEFSVPVKVKRADGGEEEWTVFVKVPNYIIRITGGPKQ</sequence>
<keyword evidence="4 6" id="KW-1133">Transmembrane helix</keyword>
<evidence type="ECO:0000256" key="2">
    <source>
        <dbReference type="ARBA" id="ARBA00022448"/>
    </source>
</evidence>
<feature type="transmembrane region" description="Helical" evidence="6">
    <location>
        <begin position="91"/>
        <end position="114"/>
    </location>
</feature>
<evidence type="ECO:0000256" key="6">
    <source>
        <dbReference type="RuleBase" id="RU363032"/>
    </source>
</evidence>
<dbReference type="PANTHER" id="PTHR43839">
    <property type="entry name" value="OPPC IN A BINDING PROTEIN-DEPENDENT TRANSPORT SYSTEM"/>
    <property type="match status" value="1"/>
</dbReference>
<keyword evidence="2 6" id="KW-0813">Transport</keyword>
<feature type="transmembrane region" description="Helical" evidence="6">
    <location>
        <begin position="215"/>
        <end position="240"/>
    </location>
</feature>
<evidence type="ECO:0000256" key="4">
    <source>
        <dbReference type="ARBA" id="ARBA00022989"/>
    </source>
</evidence>
<keyword evidence="9" id="KW-1185">Reference proteome</keyword>
<evidence type="ECO:0000259" key="7">
    <source>
        <dbReference type="PROSITE" id="PS50928"/>
    </source>
</evidence>
<feature type="transmembrane region" description="Helical" evidence="6">
    <location>
        <begin position="126"/>
        <end position="144"/>
    </location>
</feature>
<dbReference type="CDD" id="cd06261">
    <property type="entry name" value="TM_PBP2"/>
    <property type="match status" value="1"/>
</dbReference>
<dbReference type="PANTHER" id="PTHR43839:SF3">
    <property type="entry name" value="OLIGOPEPTIDE ABC TRANSPORTER, PERMEASE PROTEIN"/>
    <property type="match status" value="1"/>
</dbReference>
<keyword evidence="5 6" id="KW-0472">Membrane</keyword>
<dbReference type="RefSeq" id="WP_087456816.1">
    <property type="nucleotide sequence ID" value="NZ_CP021434.1"/>
</dbReference>
<gene>
    <name evidence="8" type="ORF">CBW65_10785</name>
</gene>
<dbReference type="InterPro" id="IPR000515">
    <property type="entry name" value="MetI-like"/>
</dbReference>
<feature type="transmembrane region" description="Helical" evidence="6">
    <location>
        <begin position="156"/>
        <end position="173"/>
    </location>
</feature>
<feature type="domain" description="ABC transmembrane type-1" evidence="7">
    <location>
        <begin position="89"/>
        <end position="302"/>
    </location>
</feature>
<evidence type="ECO:0000256" key="5">
    <source>
        <dbReference type="ARBA" id="ARBA00023136"/>
    </source>
</evidence>
<dbReference type="InterPro" id="IPR035906">
    <property type="entry name" value="MetI-like_sf"/>
</dbReference>
<dbReference type="PROSITE" id="PS50928">
    <property type="entry name" value="ABC_TM1"/>
    <property type="match status" value="1"/>
</dbReference>
<comment type="subcellular location">
    <subcellularLocation>
        <location evidence="6">Cell membrane</location>
        <topology evidence="6">Multi-pass membrane protein</topology>
    </subcellularLocation>
    <subcellularLocation>
        <location evidence="1">Membrane</location>
        <topology evidence="1">Multi-pass membrane protein</topology>
    </subcellularLocation>
</comment>
<dbReference type="EMBL" id="CP021434">
    <property type="protein sequence ID" value="ARU61436.1"/>
    <property type="molecule type" value="Genomic_DNA"/>
</dbReference>
<dbReference type="Proteomes" id="UP000195437">
    <property type="component" value="Chromosome"/>
</dbReference>
<evidence type="ECO:0000256" key="3">
    <source>
        <dbReference type="ARBA" id="ARBA00022692"/>
    </source>
</evidence>
<evidence type="ECO:0000313" key="8">
    <source>
        <dbReference type="EMBL" id="ARU61436.1"/>
    </source>
</evidence>
<protein>
    <recommendedName>
        <fullName evidence="7">ABC transmembrane type-1 domain-containing protein</fullName>
    </recommendedName>
</protein>
<proteinExistence type="inferred from homology"/>
<dbReference type="AlphaFoldDB" id="A0A1Y0INM7"/>
<dbReference type="KEGG" id="tum:CBW65_10785"/>
<comment type="similarity">
    <text evidence="6">Belongs to the binding-protein-dependent transport system permease family.</text>
</comment>
<dbReference type="SUPFAM" id="SSF161098">
    <property type="entry name" value="MetI-like"/>
    <property type="match status" value="1"/>
</dbReference>
<dbReference type="GO" id="GO:0055085">
    <property type="term" value="P:transmembrane transport"/>
    <property type="evidence" value="ECO:0007669"/>
    <property type="project" value="InterPro"/>
</dbReference>
<dbReference type="Gene3D" id="1.10.3720.10">
    <property type="entry name" value="MetI-like"/>
    <property type="match status" value="1"/>
</dbReference>